<reference evidence="1 2" key="1">
    <citation type="submission" date="2019-12" db="EMBL/GenBank/DDBJ databases">
        <title>Genomic-based taxomic classification of the family Erythrobacteraceae.</title>
        <authorList>
            <person name="Xu L."/>
        </authorList>
    </citation>
    <scope>NUCLEOTIDE SEQUENCE [LARGE SCALE GENOMIC DNA]</scope>
    <source>
        <strain evidence="1 2">KEMB 9005-328</strain>
    </source>
</reference>
<dbReference type="PANTHER" id="PTHR43747">
    <property type="entry name" value="FAD-BINDING PROTEIN"/>
    <property type="match status" value="1"/>
</dbReference>
<dbReference type="SUPFAM" id="SSF51905">
    <property type="entry name" value="FAD/NAD(P)-binding domain"/>
    <property type="match status" value="1"/>
</dbReference>
<evidence type="ECO:0000313" key="2">
    <source>
        <dbReference type="Proteomes" id="UP000439780"/>
    </source>
</evidence>
<evidence type="ECO:0008006" key="3">
    <source>
        <dbReference type="Google" id="ProtNLM"/>
    </source>
</evidence>
<name>A0A845AGB4_9SPHN</name>
<dbReference type="GO" id="GO:0004497">
    <property type="term" value="F:monooxygenase activity"/>
    <property type="evidence" value="ECO:0007669"/>
    <property type="project" value="InterPro"/>
</dbReference>
<dbReference type="InterPro" id="IPR036188">
    <property type="entry name" value="FAD/NAD-bd_sf"/>
</dbReference>
<dbReference type="PANTHER" id="PTHR43747:SF4">
    <property type="entry name" value="FLAVIN-DEPENDENT TRYPTOPHAN HALOGENASE"/>
    <property type="match status" value="1"/>
</dbReference>
<protein>
    <recommendedName>
        <fullName evidence="3">Tryptophan 7-halogenase</fullName>
    </recommendedName>
</protein>
<dbReference type="Pfam" id="PF04820">
    <property type="entry name" value="Trp_halogenase"/>
    <property type="match status" value="1"/>
</dbReference>
<dbReference type="AlphaFoldDB" id="A0A845AGB4"/>
<dbReference type="EMBL" id="WTYA01000003">
    <property type="protein sequence ID" value="MXP28243.1"/>
    <property type="molecule type" value="Genomic_DNA"/>
</dbReference>
<organism evidence="1 2">
    <name type="scientific">Qipengyuania algicida</name>
    <dbReference type="NCBI Taxonomy" id="1836209"/>
    <lineage>
        <taxon>Bacteria</taxon>
        <taxon>Pseudomonadati</taxon>
        <taxon>Pseudomonadota</taxon>
        <taxon>Alphaproteobacteria</taxon>
        <taxon>Sphingomonadales</taxon>
        <taxon>Erythrobacteraceae</taxon>
        <taxon>Qipengyuania</taxon>
    </lineage>
</organism>
<accession>A0A845AGB4</accession>
<dbReference type="Gene3D" id="3.50.50.60">
    <property type="entry name" value="FAD/NAD(P)-binding domain"/>
    <property type="match status" value="1"/>
</dbReference>
<dbReference type="OrthoDB" id="462203at2"/>
<dbReference type="Proteomes" id="UP000439780">
    <property type="component" value="Unassembled WGS sequence"/>
</dbReference>
<sequence length="486" mass="51719">MTEPREALRRIVIAGAGQLGVLAAIALKRALPSAEVVVLGIPIDPGALADRAATALPFTNRLHDRLGIDELALVAKAGASHRLITRYVGWGGPGQQAAVPYSTGTEPAMASRFAREWGGGRQGASMVASPTSPAQALAEAGRFAVIPPGEAGPLAEIDYALRWNPQAYRDLLIAIAQQLGVSYLPGNLLGVEPDGHGGIASVSLTGTEPIAADLFVDCSGPSAALLSTLPDFETLDWSNNLPVRKLILSRPGRPLVALEDRVTLLPEGWRYELAGRDGLQVTLGIAPGAAEEVALRALGAPPLIAFDLEPGRCIDPWIGNVLALGDASARFEPVAALNLDLAHRQLDLLIEMLPGRRIEPLERIEYNRRASLMMDAVRDTLALHYIAPAAAVQFGPIALSDDVERLRDQYERRGRTIFREEAPFSNSVMTNLLIALGFCPGVPPQEKTQNTQAAVSALNAKVQSALAFAPQYTSWLEGVLANLARA</sequence>
<dbReference type="InterPro" id="IPR050816">
    <property type="entry name" value="Flavin-dep_Halogenase_NPB"/>
</dbReference>
<dbReference type="RefSeq" id="WP_160752538.1">
    <property type="nucleotide sequence ID" value="NZ_WTYA01000003.1"/>
</dbReference>
<keyword evidence="2" id="KW-1185">Reference proteome</keyword>
<dbReference type="InterPro" id="IPR006905">
    <property type="entry name" value="Flavin_halogenase"/>
</dbReference>
<comment type="caution">
    <text evidence="1">The sequence shown here is derived from an EMBL/GenBank/DDBJ whole genome shotgun (WGS) entry which is preliminary data.</text>
</comment>
<gene>
    <name evidence="1" type="ORF">GRI58_05335</name>
</gene>
<evidence type="ECO:0000313" key="1">
    <source>
        <dbReference type="EMBL" id="MXP28243.1"/>
    </source>
</evidence>
<proteinExistence type="predicted"/>